<organism evidence="1 2">
    <name type="scientific">Caerostris extrusa</name>
    <name type="common">Bark spider</name>
    <name type="synonym">Caerostris bankana</name>
    <dbReference type="NCBI Taxonomy" id="172846"/>
    <lineage>
        <taxon>Eukaryota</taxon>
        <taxon>Metazoa</taxon>
        <taxon>Ecdysozoa</taxon>
        <taxon>Arthropoda</taxon>
        <taxon>Chelicerata</taxon>
        <taxon>Arachnida</taxon>
        <taxon>Araneae</taxon>
        <taxon>Araneomorphae</taxon>
        <taxon>Entelegynae</taxon>
        <taxon>Araneoidea</taxon>
        <taxon>Araneidae</taxon>
        <taxon>Caerostris</taxon>
    </lineage>
</organism>
<name>A0AAV4TBF1_CAEEX</name>
<dbReference type="Proteomes" id="UP001054945">
    <property type="component" value="Unassembled WGS sequence"/>
</dbReference>
<proteinExistence type="predicted"/>
<reference evidence="1 2" key="1">
    <citation type="submission" date="2021-06" db="EMBL/GenBank/DDBJ databases">
        <title>Caerostris extrusa draft genome.</title>
        <authorList>
            <person name="Kono N."/>
            <person name="Arakawa K."/>
        </authorList>
    </citation>
    <scope>NUCLEOTIDE SEQUENCE [LARGE SCALE GENOMIC DNA]</scope>
</reference>
<dbReference type="AlphaFoldDB" id="A0AAV4TBF1"/>
<accession>A0AAV4TBF1</accession>
<evidence type="ECO:0000313" key="2">
    <source>
        <dbReference type="Proteomes" id="UP001054945"/>
    </source>
</evidence>
<comment type="caution">
    <text evidence="1">The sequence shown here is derived from an EMBL/GenBank/DDBJ whole genome shotgun (WGS) entry which is preliminary data.</text>
</comment>
<protein>
    <submittedName>
        <fullName evidence="1">Uncharacterized protein</fullName>
    </submittedName>
</protein>
<dbReference type="EMBL" id="BPLR01010882">
    <property type="protein sequence ID" value="GIY42671.1"/>
    <property type="molecule type" value="Genomic_DNA"/>
</dbReference>
<keyword evidence="2" id="KW-1185">Reference proteome</keyword>
<gene>
    <name evidence="1" type="ORF">CEXT_317101</name>
</gene>
<sequence length="106" mass="12113">MATCCREQVSLDRCICDDSQSSRLMELSLQIGFVNFFPRTGYSKFPRIFLQTPIHQHNSKQLLKGTASPRRCTLKPPTLFNNSVAPRDSFPVITHCPFEDVCSRTF</sequence>
<evidence type="ECO:0000313" key="1">
    <source>
        <dbReference type="EMBL" id="GIY42671.1"/>
    </source>
</evidence>